<reference evidence="2 3" key="1">
    <citation type="journal article" date="2020" name="G3 (Bethesda)">
        <title>Improved Reference Genome for Cyclotella cryptica CCMP332, a Model for Cell Wall Morphogenesis, Salinity Adaptation, and Lipid Production in Diatoms (Bacillariophyta).</title>
        <authorList>
            <person name="Roberts W.R."/>
            <person name="Downey K.M."/>
            <person name="Ruck E.C."/>
            <person name="Traller J.C."/>
            <person name="Alverson A.J."/>
        </authorList>
    </citation>
    <scope>NUCLEOTIDE SEQUENCE [LARGE SCALE GENOMIC DNA]</scope>
    <source>
        <strain evidence="2 3">CCMP332</strain>
    </source>
</reference>
<keyword evidence="3" id="KW-1185">Reference proteome</keyword>
<proteinExistence type="predicted"/>
<feature type="region of interest" description="Disordered" evidence="1">
    <location>
        <begin position="89"/>
        <end position="109"/>
    </location>
</feature>
<organism evidence="2 3">
    <name type="scientific">Cyclotella cryptica</name>
    <dbReference type="NCBI Taxonomy" id="29204"/>
    <lineage>
        <taxon>Eukaryota</taxon>
        <taxon>Sar</taxon>
        <taxon>Stramenopiles</taxon>
        <taxon>Ochrophyta</taxon>
        <taxon>Bacillariophyta</taxon>
        <taxon>Coscinodiscophyceae</taxon>
        <taxon>Thalassiosirophycidae</taxon>
        <taxon>Stephanodiscales</taxon>
        <taxon>Stephanodiscaceae</taxon>
        <taxon>Cyclotella</taxon>
    </lineage>
</organism>
<evidence type="ECO:0000313" key="3">
    <source>
        <dbReference type="Proteomes" id="UP001516023"/>
    </source>
</evidence>
<protein>
    <submittedName>
        <fullName evidence="2">Uncharacterized protein</fullName>
    </submittedName>
</protein>
<gene>
    <name evidence="2" type="ORF">HJC23_000623</name>
</gene>
<evidence type="ECO:0000313" key="2">
    <source>
        <dbReference type="EMBL" id="KAL3796120.1"/>
    </source>
</evidence>
<comment type="caution">
    <text evidence="2">The sequence shown here is derived from an EMBL/GenBank/DDBJ whole genome shotgun (WGS) entry which is preliminary data.</text>
</comment>
<dbReference type="AlphaFoldDB" id="A0ABD3Q7I0"/>
<dbReference type="Proteomes" id="UP001516023">
    <property type="component" value="Unassembled WGS sequence"/>
</dbReference>
<accession>A0ABD3Q7I0</accession>
<evidence type="ECO:0000256" key="1">
    <source>
        <dbReference type="SAM" id="MobiDB-lite"/>
    </source>
</evidence>
<name>A0ABD3Q7I0_9STRA</name>
<dbReference type="EMBL" id="JABMIG020000065">
    <property type="protein sequence ID" value="KAL3796120.1"/>
    <property type="molecule type" value="Genomic_DNA"/>
</dbReference>
<sequence length="129" mass="13430">MQRPVPPSFLPDPPSLPTMPHAVPVPAVAAAGLAVLCQPVGMVPAAGVVAAAAETTEAPALDVAAATEAIQEREEDTEISLSVNLTGEHTDLGITEGGTKMPKNQKTYKKKSVSVPDSFASIRNKISWF</sequence>